<evidence type="ECO:0000313" key="4">
    <source>
        <dbReference type="Proteomes" id="UP001212152"/>
    </source>
</evidence>
<reference evidence="3" key="1">
    <citation type="submission" date="2020-05" db="EMBL/GenBank/DDBJ databases">
        <title>Phylogenomic resolution of chytrid fungi.</title>
        <authorList>
            <person name="Stajich J.E."/>
            <person name="Amses K."/>
            <person name="Simmons R."/>
            <person name="Seto K."/>
            <person name="Myers J."/>
            <person name="Bonds A."/>
            <person name="Quandt C.A."/>
            <person name="Barry K."/>
            <person name="Liu P."/>
            <person name="Grigoriev I."/>
            <person name="Longcore J.E."/>
            <person name="James T.Y."/>
        </authorList>
    </citation>
    <scope>NUCLEOTIDE SEQUENCE</scope>
    <source>
        <strain evidence="3">JEL0379</strain>
    </source>
</reference>
<keyword evidence="2" id="KW-1133">Transmembrane helix</keyword>
<evidence type="ECO:0000256" key="2">
    <source>
        <dbReference type="SAM" id="Phobius"/>
    </source>
</evidence>
<gene>
    <name evidence="3" type="ORF">HDU87_002678</name>
</gene>
<evidence type="ECO:0000256" key="1">
    <source>
        <dbReference type="SAM" id="MobiDB-lite"/>
    </source>
</evidence>
<protein>
    <submittedName>
        <fullName evidence="3">Uncharacterized protein</fullName>
    </submittedName>
</protein>
<evidence type="ECO:0000313" key="3">
    <source>
        <dbReference type="EMBL" id="KAJ3185112.1"/>
    </source>
</evidence>
<name>A0AAD5TUJ0_9FUNG</name>
<dbReference type="Proteomes" id="UP001212152">
    <property type="component" value="Unassembled WGS sequence"/>
</dbReference>
<dbReference type="EMBL" id="JADGJQ010000002">
    <property type="protein sequence ID" value="KAJ3185112.1"/>
    <property type="molecule type" value="Genomic_DNA"/>
</dbReference>
<comment type="caution">
    <text evidence="3">The sequence shown here is derived from an EMBL/GenBank/DDBJ whole genome shotgun (WGS) entry which is preliminary data.</text>
</comment>
<dbReference type="AlphaFoldDB" id="A0AAD5TUJ0"/>
<feature type="compositionally biased region" description="Basic and acidic residues" evidence="1">
    <location>
        <begin position="56"/>
        <end position="85"/>
    </location>
</feature>
<keyword evidence="4" id="KW-1185">Reference proteome</keyword>
<sequence>MSSLATPLLLARRTATATATAARPLAFARPAPVLPTRRSAAAFFSSTPQRPQATPDPEKTPPKDDDPWLYSPDRDPMKNMSEAEKDEIRKTIRTESQRAFSVGYGIIGGGMLAVGIAVFFSLNNKKH</sequence>
<accession>A0AAD5TUJ0</accession>
<organism evidence="3 4">
    <name type="scientific">Geranomyces variabilis</name>
    <dbReference type="NCBI Taxonomy" id="109894"/>
    <lineage>
        <taxon>Eukaryota</taxon>
        <taxon>Fungi</taxon>
        <taxon>Fungi incertae sedis</taxon>
        <taxon>Chytridiomycota</taxon>
        <taxon>Chytridiomycota incertae sedis</taxon>
        <taxon>Chytridiomycetes</taxon>
        <taxon>Spizellomycetales</taxon>
        <taxon>Powellomycetaceae</taxon>
        <taxon>Geranomyces</taxon>
    </lineage>
</organism>
<keyword evidence="2" id="KW-0472">Membrane</keyword>
<keyword evidence="2" id="KW-0812">Transmembrane</keyword>
<feature type="transmembrane region" description="Helical" evidence="2">
    <location>
        <begin position="102"/>
        <end position="122"/>
    </location>
</feature>
<feature type="region of interest" description="Disordered" evidence="1">
    <location>
        <begin position="38"/>
        <end position="85"/>
    </location>
</feature>
<proteinExistence type="predicted"/>